<dbReference type="GO" id="GO:0006826">
    <property type="term" value="P:iron ion transport"/>
    <property type="evidence" value="ECO:0007669"/>
    <property type="project" value="UniProtKB-KW"/>
</dbReference>
<keyword evidence="17" id="KW-1185">Reference proteome</keyword>
<dbReference type="CDD" id="cd01347">
    <property type="entry name" value="ligand_gated_channel"/>
    <property type="match status" value="1"/>
</dbReference>
<evidence type="ECO:0000256" key="4">
    <source>
        <dbReference type="ARBA" id="ARBA00022496"/>
    </source>
</evidence>
<evidence type="ECO:0000256" key="2">
    <source>
        <dbReference type="ARBA" id="ARBA00022448"/>
    </source>
</evidence>
<sequence>MGRSFLLGMSTLKYQKVITKEFTNRVTPSLVSMASVAVLSLWTAPGLAQESSAGGIEVAVAPEAVQASSQVEEILVTARRREESVQEVPIPISVVDDALLTQTGAFNVNRLKELIPTVQFYSTNPRNSAINIRGLGAPYGLTNDGLEPGVGLYVDGVFNARPAAATLDFIDVQQIEVLRGPQGTLYGKNTTAGAINVTTKKPSFTPETRFEQSFGNYGFIQSKASITGGLSDKLAARLSFAGTQRDGFLHNVATDDDLNDLNNLGFRGQLLYNASDDLQFILAGDLTRQRPEGYAQVYAGVAPTLRAPNRQYAAITADLGYTVPSTNPFDRLTDTDTAWRSRQDMGGISLTADYKTAIGQLTSITAWRFWNWDPSNDRDYLGLPITTISAAPSTQEQWTQEVRLTGDITPSLNYVVGVFGFYQNIKSDPVHVQEQGAAAARFLLNPGAAGYRADLLTGYGQNTKIDFDTESAALFGQLDWSITEKLHLLPGLRLNYDKKKMDFAATTYGGPANPTPAERTLLLGVLSPQAYKADVDDTNVSGQLTLAYSVTDTINTYATYAKSYKSVGMNSAALPTVTDAQTGETVPVLSAATVKPEDVNHYEVGIKTQPLPGVTANLSVFNTDIEDFQAQVQNNAVGALRGYLANAKKVRVRGVEFDSSARLGAFSLFANAAYTDGEYRSFKDAPAPLERSGGSDPLTQVVDASGTRLPGISKWAGSLGGEYVITGGLLGRAGDYYIGADASSRSDFSSAATESAYLNVGGYTLYNARAGFRANDGWEFSFWIRNLTDKDYFELLAAASGSTGLYVGQPGDPQTYGLTIRARF</sequence>
<reference evidence="16" key="2">
    <citation type="submission" date="2012-05" db="EMBL/GenBank/DDBJ databases">
        <authorList>
            <person name="Park J.-H."/>
            <person name="Zylstra G.J."/>
            <person name="Chae J.-C."/>
        </authorList>
    </citation>
    <scope>NUCLEOTIDE SEQUENCE</scope>
    <source>
        <strain evidence="16">AP103</strain>
    </source>
</reference>
<evidence type="ECO:0000313" key="16">
    <source>
        <dbReference type="EMBL" id="EIT70052.1"/>
    </source>
</evidence>
<dbReference type="STRING" id="1172194.WQQ_00020"/>
<keyword evidence="7" id="KW-0406">Ion transport</keyword>
<dbReference type="InterPro" id="IPR036942">
    <property type="entry name" value="Beta-barrel_TonB_sf"/>
</dbReference>
<evidence type="ECO:0000313" key="15">
    <source>
        <dbReference type="EMBL" id="EIT69865.1"/>
    </source>
</evidence>
<gene>
    <name evidence="15" type="ORF">WQQ_00020</name>
    <name evidence="16" type="ORF">WQQ_01890</name>
</gene>
<keyword evidence="9 11" id="KW-0472">Membrane</keyword>
<keyword evidence="8 12" id="KW-0798">TonB box</keyword>
<keyword evidence="6" id="KW-0408">Iron</keyword>
<proteinExistence type="inferred from homology"/>
<dbReference type="EMBL" id="AKGD01000001">
    <property type="protein sequence ID" value="EIT70052.1"/>
    <property type="molecule type" value="Genomic_DNA"/>
</dbReference>
<dbReference type="Pfam" id="PF00593">
    <property type="entry name" value="TonB_dep_Rec_b-barrel"/>
    <property type="match status" value="1"/>
</dbReference>
<dbReference type="InterPro" id="IPR012910">
    <property type="entry name" value="Plug_dom"/>
</dbReference>
<dbReference type="InterPro" id="IPR039426">
    <property type="entry name" value="TonB-dep_rcpt-like"/>
</dbReference>
<evidence type="ECO:0000259" key="14">
    <source>
        <dbReference type="Pfam" id="PF07715"/>
    </source>
</evidence>
<dbReference type="AlphaFoldDB" id="I7ZEE4"/>
<comment type="caution">
    <text evidence="16">The sequence shown here is derived from an EMBL/GenBank/DDBJ whole genome shotgun (WGS) entry which is preliminary data.</text>
</comment>
<name>I7ZEE4_9GAMM</name>
<evidence type="ECO:0000256" key="6">
    <source>
        <dbReference type="ARBA" id="ARBA00023004"/>
    </source>
</evidence>
<reference evidence="16 17" key="1">
    <citation type="journal article" date="2012" name="J. Bacteriol.">
        <title>Genome Sequence of n-Alkane-Degrading Hydrocarboniphaga effusa Strain AP103T (ATCC BAA-332T).</title>
        <authorList>
            <person name="Chang H.K."/>
            <person name="Zylstra G.J."/>
            <person name="Chae J.C."/>
        </authorList>
    </citation>
    <scope>NUCLEOTIDE SEQUENCE [LARGE SCALE GENOMIC DNA]</scope>
    <source>
        <strain evidence="16 17">AP103</strain>
    </source>
</reference>
<dbReference type="Pfam" id="PF07715">
    <property type="entry name" value="Plug"/>
    <property type="match status" value="1"/>
</dbReference>
<dbReference type="InterPro" id="IPR000531">
    <property type="entry name" value="Beta-barrel_TonB"/>
</dbReference>
<keyword evidence="5 11" id="KW-0812">Transmembrane</keyword>
<dbReference type="GO" id="GO:0009279">
    <property type="term" value="C:cell outer membrane"/>
    <property type="evidence" value="ECO:0007669"/>
    <property type="project" value="UniProtKB-SubCell"/>
</dbReference>
<evidence type="ECO:0000256" key="7">
    <source>
        <dbReference type="ARBA" id="ARBA00023065"/>
    </source>
</evidence>
<evidence type="ECO:0000256" key="8">
    <source>
        <dbReference type="ARBA" id="ARBA00023077"/>
    </source>
</evidence>
<comment type="similarity">
    <text evidence="11 12">Belongs to the TonB-dependent receptor family.</text>
</comment>
<keyword evidence="3 11" id="KW-1134">Transmembrane beta strand</keyword>
<evidence type="ECO:0000256" key="3">
    <source>
        <dbReference type="ARBA" id="ARBA00022452"/>
    </source>
</evidence>
<accession>I7ZEE4</accession>
<evidence type="ECO:0000256" key="5">
    <source>
        <dbReference type="ARBA" id="ARBA00022692"/>
    </source>
</evidence>
<dbReference type="Proteomes" id="UP000003704">
    <property type="component" value="Unassembled WGS sequence"/>
</dbReference>
<dbReference type="Gene3D" id="2.40.170.20">
    <property type="entry name" value="TonB-dependent receptor, beta-barrel domain"/>
    <property type="match status" value="1"/>
</dbReference>
<dbReference type="PANTHER" id="PTHR32552:SF81">
    <property type="entry name" value="TONB-DEPENDENT OUTER MEMBRANE RECEPTOR"/>
    <property type="match status" value="1"/>
</dbReference>
<dbReference type="PATRIC" id="fig|1172194.4.peg.179"/>
<evidence type="ECO:0000313" key="17">
    <source>
        <dbReference type="Proteomes" id="UP000003704"/>
    </source>
</evidence>
<organism evidence="16 17">
    <name type="scientific">Hydrocarboniphaga effusa AP103</name>
    <dbReference type="NCBI Taxonomy" id="1172194"/>
    <lineage>
        <taxon>Bacteria</taxon>
        <taxon>Pseudomonadati</taxon>
        <taxon>Pseudomonadota</taxon>
        <taxon>Gammaproteobacteria</taxon>
        <taxon>Nevskiales</taxon>
        <taxon>Nevskiaceae</taxon>
        <taxon>Hydrocarboniphaga</taxon>
    </lineage>
</organism>
<evidence type="ECO:0000256" key="9">
    <source>
        <dbReference type="ARBA" id="ARBA00023136"/>
    </source>
</evidence>
<comment type="subcellular location">
    <subcellularLocation>
        <location evidence="1 11">Cell outer membrane</location>
        <topology evidence="1 11">Multi-pass membrane protein</topology>
    </subcellularLocation>
</comment>
<dbReference type="PANTHER" id="PTHR32552">
    <property type="entry name" value="FERRICHROME IRON RECEPTOR-RELATED"/>
    <property type="match status" value="1"/>
</dbReference>
<evidence type="ECO:0000256" key="11">
    <source>
        <dbReference type="PROSITE-ProRule" id="PRU01360"/>
    </source>
</evidence>
<evidence type="ECO:0000256" key="12">
    <source>
        <dbReference type="RuleBase" id="RU003357"/>
    </source>
</evidence>
<dbReference type="SUPFAM" id="SSF56935">
    <property type="entry name" value="Porins"/>
    <property type="match status" value="1"/>
</dbReference>
<keyword evidence="10 11" id="KW-0998">Cell outer membrane</keyword>
<keyword evidence="2 11" id="KW-0813">Transport</keyword>
<keyword evidence="4" id="KW-0410">Iron transport</keyword>
<dbReference type="PROSITE" id="PS52016">
    <property type="entry name" value="TONB_DEPENDENT_REC_3"/>
    <property type="match status" value="1"/>
</dbReference>
<feature type="domain" description="TonB-dependent receptor plug" evidence="14">
    <location>
        <begin position="85"/>
        <end position="194"/>
    </location>
</feature>
<feature type="domain" description="TonB-dependent receptor-like beta-barrel" evidence="13">
    <location>
        <begin position="309"/>
        <end position="787"/>
    </location>
</feature>
<dbReference type="EMBL" id="AKGD01000001">
    <property type="protein sequence ID" value="EIT69865.1"/>
    <property type="molecule type" value="Genomic_DNA"/>
</dbReference>
<evidence type="ECO:0000256" key="1">
    <source>
        <dbReference type="ARBA" id="ARBA00004571"/>
    </source>
</evidence>
<protein>
    <submittedName>
        <fullName evidence="16">TonB-dependent receptor</fullName>
    </submittedName>
</protein>
<keyword evidence="16" id="KW-0675">Receptor</keyword>
<evidence type="ECO:0000259" key="13">
    <source>
        <dbReference type="Pfam" id="PF00593"/>
    </source>
</evidence>
<evidence type="ECO:0000256" key="10">
    <source>
        <dbReference type="ARBA" id="ARBA00023237"/>
    </source>
</evidence>